<gene>
    <name evidence="5" type="ORF">SAMN06265784_105215</name>
</gene>
<organism evidence="5 6">
    <name type="scientific">Paraburkholderia susongensis</name>
    <dbReference type="NCBI Taxonomy" id="1515439"/>
    <lineage>
        <taxon>Bacteria</taxon>
        <taxon>Pseudomonadati</taxon>
        <taxon>Pseudomonadota</taxon>
        <taxon>Betaproteobacteria</taxon>
        <taxon>Burkholderiales</taxon>
        <taxon>Burkholderiaceae</taxon>
        <taxon>Paraburkholderia</taxon>
    </lineage>
</organism>
<feature type="compositionally biased region" description="Polar residues" evidence="3">
    <location>
        <begin position="1"/>
        <end position="10"/>
    </location>
</feature>
<dbReference type="Gene3D" id="2.60.120.10">
    <property type="entry name" value="Jelly Rolls"/>
    <property type="match status" value="1"/>
</dbReference>
<comment type="similarity">
    <text evidence="1 2">Belongs to the pirin family.</text>
</comment>
<dbReference type="RefSeq" id="WP_085485214.1">
    <property type="nucleotide sequence ID" value="NZ_FXAT01000005.1"/>
</dbReference>
<evidence type="ECO:0000259" key="4">
    <source>
        <dbReference type="Pfam" id="PF02678"/>
    </source>
</evidence>
<keyword evidence="6" id="KW-1185">Reference proteome</keyword>
<dbReference type="AlphaFoldDB" id="A0A1X7L7Y0"/>
<evidence type="ECO:0000313" key="6">
    <source>
        <dbReference type="Proteomes" id="UP000193228"/>
    </source>
</evidence>
<dbReference type="SUPFAM" id="SSF51182">
    <property type="entry name" value="RmlC-like cupins"/>
    <property type="match status" value="1"/>
</dbReference>
<evidence type="ECO:0000313" key="5">
    <source>
        <dbReference type="EMBL" id="SMG49958.1"/>
    </source>
</evidence>
<accession>A0A1X7L7Y0</accession>
<dbReference type="PANTHER" id="PTHR13903">
    <property type="entry name" value="PIRIN-RELATED"/>
    <property type="match status" value="1"/>
</dbReference>
<dbReference type="InterPro" id="IPR003829">
    <property type="entry name" value="Pirin_N_dom"/>
</dbReference>
<dbReference type="OrthoDB" id="321327at2"/>
<dbReference type="InterPro" id="IPR014710">
    <property type="entry name" value="RmlC-like_jellyroll"/>
</dbReference>
<evidence type="ECO:0000256" key="1">
    <source>
        <dbReference type="ARBA" id="ARBA00008416"/>
    </source>
</evidence>
<dbReference type="EMBL" id="FXAT01000005">
    <property type="protein sequence ID" value="SMG49958.1"/>
    <property type="molecule type" value="Genomic_DNA"/>
</dbReference>
<name>A0A1X7L7Y0_9BURK</name>
<reference evidence="6" key="1">
    <citation type="submission" date="2017-04" db="EMBL/GenBank/DDBJ databases">
        <authorList>
            <person name="Varghese N."/>
            <person name="Submissions S."/>
        </authorList>
    </citation>
    <scope>NUCLEOTIDE SEQUENCE [LARGE SCALE GENOMIC DNA]</scope>
    <source>
        <strain evidence="6">LMG 29540</strain>
    </source>
</reference>
<feature type="region of interest" description="Disordered" evidence="3">
    <location>
        <begin position="1"/>
        <end position="57"/>
    </location>
</feature>
<dbReference type="CDD" id="cd02247">
    <property type="entry name" value="cupin_pirin_C"/>
    <property type="match status" value="1"/>
</dbReference>
<dbReference type="InterPro" id="IPR012093">
    <property type="entry name" value="Pirin"/>
</dbReference>
<evidence type="ECO:0000256" key="2">
    <source>
        <dbReference type="RuleBase" id="RU003457"/>
    </source>
</evidence>
<dbReference type="Pfam" id="PF02678">
    <property type="entry name" value="Pirin"/>
    <property type="match status" value="1"/>
</dbReference>
<proteinExistence type="inferred from homology"/>
<sequence length="306" mass="33166">MTFDTIQSPVLPSGPEHPVEPSTATGIESRSSSHHSTRTIVSRTAGRPHGPVNRLFSPGDLGRRLKPFVFLDYFDIPAHSATRFAMHPHSGIATTTILLDGEVGYEDTTGASGVLSTGSVEWMNAGGGVWHDGYPEGRSRVRGYQLWTALPRELELGKPLSQYLSVDKIPRIGPARVVLGSYEGVQSPVLAPQGINYLHVRLSAGESWRYTPPAGHTVAWVSVQRGALLVGRDQIRAEVAVFNESQDVLEFTVDEDTEFVLGSAVPHPHDLVLGYYSVHTSKEALQTGEAGIAEIGEQLRRSGRIG</sequence>
<dbReference type="Proteomes" id="UP000193228">
    <property type="component" value="Unassembled WGS sequence"/>
</dbReference>
<evidence type="ECO:0000256" key="3">
    <source>
        <dbReference type="SAM" id="MobiDB-lite"/>
    </source>
</evidence>
<feature type="domain" description="Pirin N-terminal" evidence="4">
    <location>
        <begin position="61"/>
        <end position="147"/>
    </location>
</feature>
<dbReference type="PANTHER" id="PTHR13903:SF8">
    <property type="entry name" value="PIRIN"/>
    <property type="match status" value="1"/>
</dbReference>
<dbReference type="InterPro" id="IPR011051">
    <property type="entry name" value="RmlC_Cupin_sf"/>
</dbReference>
<dbReference type="STRING" id="1515439.SAMN06265784_105215"/>
<protein>
    <submittedName>
        <fullName evidence="5">Redox-sensitive bicupin YhaK, pirin superfamily</fullName>
    </submittedName>
</protein>